<comment type="caution">
    <text evidence="11">The sequence shown here is derived from an EMBL/GenBank/DDBJ whole genome shotgun (WGS) entry which is preliminary data.</text>
</comment>
<evidence type="ECO:0000256" key="1">
    <source>
        <dbReference type="ARBA" id="ARBA00004651"/>
    </source>
</evidence>
<feature type="transmembrane region" description="Helical" evidence="8">
    <location>
        <begin position="91"/>
        <end position="112"/>
    </location>
</feature>
<dbReference type="RefSeq" id="WP_010443455.1">
    <property type="nucleotide sequence ID" value="NZ_AEYW01000024.1"/>
</dbReference>
<feature type="transmembrane region" description="Helical" evidence="8">
    <location>
        <begin position="20"/>
        <end position="38"/>
    </location>
</feature>
<evidence type="ECO:0000256" key="8">
    <source>
        <dbReference type="SAM" id="Phobius"/>
    </source>
</evidence>
<evidence type="ECO:0000313" key="11">
    <source>
        <dbReference type="EMBL" id="RLJ98543.1"/>
    </source>
</evidence>
<feature type="transmembrane region" description="Helical" evidence="8">
    <location>
        <begin position="322"/>
        <end position="342"/>
    </location>
</feature>
<sequence length="498" mass="55649">MTVRTKILPQNLNRSERLSFALKAFILLKIAFLVVLSVNTRFVMDEFWHFTQPVYLFDGTFETIWPKKAVGYALFYEFSHLIGWDATSMLIAGRLTTACLAIATAWCVYLCTRTLGAERVTALLAVALLLSFSNFIERGFRLRSEPLATLFAIMAILVVIRSGTDRAKSLLIAGLLSGLAFVTTQKSVYFNFALGAALTIDALIMRSVARAVKRGVMLLLGWAAAIAVYGVLLGGAAMPQVLAVLFFGPAELAFNGGSYYEGLDAFVWQTLKRNSLQYGLVIFGLFVAASRFAKCDSAARVYFTFTLALSALVFFHNQTWPYVFVMVLPFLAFYCADAVAHLMQRSETWYSRAIGVLVIVAVLSTLRNVQYLAHDNRDQFALIQRAEELLEQEDTYFDGIGMIPSRRMEPRLWLDAQAVNNTKSAGEESALYQALLRSEPKLMILSYRTDNLGSEFGAVLEANYELRAPNIMMPRATNNSVLTDPRDRILLFEGVYSY</sequence>
<gene>
    <name evidence="11" type="ORF">CLV75_4244</name>
</gene>
<evidence type="ECO:0000259" key="10">
    <source>
        <dbReference type="Pfam" id="PF23158"/>
    </source>
</evidence>
<dbReference type="InterPro" id="IPR038731">
    <property type="entry name" value="RgtA/B/C-like"/>
</dbReference>
<dbReference type="InterPro" id="IPR050297">
    <property type="entry name" value="LipidA_mod_glycosyltrf_83"/>
</dbReference>
<keyword evidence="4 11" id="KW-0808">Transferase</keyword>
<accession>A0A497YWY9</accession>
<evidence type="ECO:0000313" key="12">
    <source>
        <dbReference type="Proteomes" id="UP000271700"/>
    </source>
</evidence>
<feature type="transmembrane region" description="Helical" evidence="8">
    <location>
        <begin position="119"/>
        <end position="136"/>
    </location>
</feature>
<evidence type="ECO:0000256" key="6">
    <source>
        <dbReference type="ARBA" id="ARBA00022989"/>
    </source>
</evidence>
<evidence type="ECO:0000256" key="4">
    <source>
        <dbReference type="ARBA" id="ARBA00022679"/>
    </source>
</evidence>
<evidence type="ECO:0000256" key="3">
    <source>
        <dbReference type="ARBA" id="ARBA00022676"/>
    </source>
</evidence>
<dbReference type="Pfam" id="PF23158">
    <property type="entry name" value="DUF7056"/>
    <property type="match status" value="1"/>
</dbReference>
<proteinExistence type="predicted"/>
<feature type="transmembrane region" description="Helical" evidence="8">
    <location>
        <begin position="299"/>
        <end position="316"/>
    </location>
</feature>
<reference evidence="11 12" key="1">
    <citation type="submission" date="2018-10" db="EMBL/GenBank/DDBJ databases">
        <title>Genomic Encyclopedia of Archaeal and Bacterial Type Strains, Phase II (KMG-II): from individual species to whole genera.</title>
        <authorList>
            <person name="Goeker M."/>
        </authorList>
    </citation>
    <scope>NUCLEOTIDE SEQUENCE [LARGE SCALE GENOMIC DNA]</scope>
    <source>
        <strain evidence="11 12">DSM 29317</strain>
    </source>
</reference>
<dbReference type="InterPro" id="IPR055484">
    <property type="entry name" value="DUF7056"/>
</dbReference>
<keyword evidence="3 11" id="KW-0328">Glycosyltransferase</keyword>
<dbReference type="PANTHER" id="PTHR33908:SF11">
    <property type="entry name" value="MEMBRANE PROTEIN"/>
    <property type="match status" value="1"/>
</dbReference>
<name>A0A497YWY9_9RHOB</name>
<dbReference type="OrthoDB" id="7732735at2"/>
<dbReference type="EMBL" id="RCCT01000009">
    <property type="protein sequence ID" value="RLJ98543.1"/>
    <property type="molecule type" value="Genomic_DNA"/>
</dbReference>
<organism evidence="11 12">
    <name type="scientific">Ruegeria conchae</name>
    <dbReference type="NCBI Taxonomy" id="981384"/>
    <lineage>
        <taxon>Bacteria</taxon>
        <taxon>Pseudomonadati</taxon>
        <taxon>Pseudomonadota</taxon>
        <taxon>Alphaproteobacteria</taxon>
        <taxon>Rhodobacterales</taxon>
        <taxon>Roseobacteraceae</taxon>
        <taxon>Ruegeria</taxon>
    </lineage>
</organism>
<evidence type="ECO:0000256" key="7">
    <source>
        <dbReference type="ARBA" id="ARBA00023136"/>
    </source>
</evidence>
<keyword evidence="7 8" id="KW-0472">Membrane</keyword>
<feature type="transmembrane region" description="Helical" evidence="8">
    <location>
        <begin position="216"/>
        <end position="238"/>
    </location>
</feature>
<keyword evidence="12" id="KW-1185">Reference proteome</keyword>
<keyword evidence="5 8" id="KW-0812">Transmembrane</keyword>
<keyword evidence="6 8" id="KW-1133">Transmembrane helix</keyword>
<feature type="transmembrane region" description="Helical" evidence="8">
    <location>
        <begin position="275"/>
        <end position="292"/>
    </location>
</feature>
<dbReference type="PANTHER" id="PTHR33908">
    <property type="entry name" value="MANNOSYLTRANSFERASE YKCB-RELATED"/>
    <property type="match status" value="1"/>
</dbReference>
<dbReference type="Pfam" id="PF13231">
    <property type="entry name" value="PMT_2"/>
    <property type="match status" value="1"/>
</dbReference>
<dbReference type="GO" id="GO:0016763">
    <property type="term" value="F:pentosyltransferase activity"/>
    <property type="evidence" value="ECO:0007669"/>
    <property type="project" value="TreeGrafter"/>
</dbReference>
<comment type="subcellular location">
    <subcellularLocation>
        <location evidence="1">Cell membrane</location>
        <topology evidence="1">Multi-pass membrane protein</topology>
    </subcellularLocation>
</comment>
<feature type="transmembrane region" description="Helical" evidence="8">
    <location>
        <begin position="142"/>
        <end position="160"/>
    </location>
</feature>
<dbReference type="GO" id="GO:0005886">
    <property type="term" value="C:plasma membrane"/>
    <property type="evidence" value="ECO:0007669"/>
    <property type="project" value="UniProtKB-SubCell"/>
</dbReference>
<keyword evidence="2" id="KW-1003">Cell membrane</keyword>
<dbReference type="GO" id="GO:0009103">
    <property type="term" value="P:lipopolysaccharide biosynthetic process"/>
    <property type="evidence" value="ECO:0007669"/>
    <property type="project" value="UniProtKB-ARBA"/>
</dbReference>
<evidence type="ECO:0000256" key="2">
    <source>
        <dbReference type="ARBA" id="ARBA00022475"/>
    </source>
</evidence>
<dbReference type="Proteomes" id="UP000271700">
    <property type="component" value="Unassembled WGS sequence"/>
</dbReference>
<feature type="transmembrane region" description="Helical" evidence="8">
    <location>
        <begin position="349"/>
        <end position="366"/>
    </location>
</feature>
<evidence type="ECO:0000256" key="5">
    <source>
        <dbReference type="ARBA" id="ARBA00022692"/>
    </source>
</evidence>
<feature type="domain" description="Glycosyltransferase RgtA/B/C/D-like" evidence="9">
    <location>
        <begin position="91"/>
        <end position="220"/>
    </location>
</feature>
<feature type="domain" description="DUF7056" evidence="10">
    <location>
        <begin position="422"/>
        <end position="473"/>
    </location>
</feature>
<dbReference type="AlphaFoldDB" id="A0A497YWY9"/>
<evidence type="ECO:0000259" key="9">
    <source>
        <dbReference type="Pfam" id="PF13231"/>
    </source>
</evidence>
<protein>
    <submittedName>
        <fullName evidence="11">Dolichyl-phosphate-mannose-protein mannosyltransferase</fullName>
    </submittedName>
</protein>